<feature type="compositionally biased region" description="Low complexity" evidence="1">
    <location>
        <begin position="1054"/>
        <end position="1065"/>
    </location>
</feature>
<gene>
    <name evidence="2" type="ORF">AMS68_004593</name>
</gene>
<sequence length="1369" mass="145666">MVSSLIPPKIASPNAIGAAADAVRMQRVVDFYEKLPRGPAPETKYRGLHGWYKSRYFGKNASAMPLVHVIGFMMAIGYAQNYYFHLRNNFLTQAARVLWQSRIATMCEHTTPSQNAIADTSSASQTEPLAIKVNAGPSAGNAVTEGANASSQQMQESGDTAEDPALLDATADLSVGSDNEVGKAGTVDAVKNGAQHNRTNSVKRPATFSKVSISKNFLAKSATAVPVVAKAGDKSAPAIMPAPAALKPRLVAKSAMLTNATRARTGTESSPGPDASTVWNKNRPAPAMPTKQFTDEELKQQYGIHLATRLQTDENGKGSKWADIDDDEDDWAPEAVVWMDGTKSSLTPAETSSTPVIPKPTTPVPTTATDEAKPSIPIVKKLGDLSGAIKTILKPGAAVQAKQLAGQDNAATTIEKHSLKAKSPAPVPSKSPWATLPPVEKVSPVNPPVQIPTRQPAPFVSQDARVTDTASSGSFAAREIAADTFDRSWREGEGERRELFNSSSGKYEPAPEGRRNSIKHDAFGRKPSVLSRGSGYTDNGRTNGMDGGFFSHHRRGSSVSHGSGRRMSYSRGSDSVMSDHQPSTVVGHDMRPTPISAQSPWQQQLPPPPATGEAAEDAVKAQERVMREKIAAARQRRQEEEAREEAAKQERLKAKLDALAGAGQSRKERAQAATETAGEVSDDPPAKTPVETTSPSAAQPHPELSATQQVPAVSPSPLQAELADVSPPAQTQEHLSPSSTSRTTYQSQNSGSYRTTQTSAFSSPGDRDRKMPFGRSPAVAEGFKPWGPSGSSTNVWSTSGIGNGTFEGSSIFAPLATSQLPPPPGIRSSTSSRISPQGFGQAARSPSTQEAQMVDNMTLPTAIGQARNSGLSAQGLGRQQHVPGPIGPPSRAQAQPVGGKPEGVSAWQSAAQRLPTQYRLDSEAANAQRLAENQPIDPKSKAVFKETFRQTGNLPSRLGGARVYEKPEYRIHDAQGTHTVSSITSPTPPNAQTQPSGDVSASPLQHWKESTESAVRLPDGSLNPAHGGRAQQQLPPIAPPSHAAPLPAQSTRKPFFTTAPLAPAPVVSNDSPPPPETASHPVYSGYTRHPHVRLPPPPPVVKLPPRTAFAAAAPILPQRSMQQWSQSGIGQPIVKNGEWQARFNGLFNRQSIQTEVPPSPPRTPPKEYAPVLAVTSSSRPALDDAIIGATVSLPRASPRPTLDNDNSASVVSKERLMFTDELGFGSRPKVCIPRGYQSPGFAIHGAAGEHGSPAAIDAESKRNLPLFHQFYKKPEGYYIKLPGLNRSKFVPGRHPNPHVSKINRPRREIGPKTSNASSPSTGTVSRKPSMPRGESTSNKTSNNSSRHRSGHHKSTVKPSGPVAITQPTS</sequence>
<feature type="region of interest" description="Disordered" evidence="1">
    <location>
        <begin position="971"/>
        <end position="1094"/>
    </location>
</feature>
<dbReference type="PANTHER" id="PTHR28161">
    <property type="entry name" value="ATP SYNTHASE SUBUNIT F, MITOCHONDRIAL"/>
    <property type="match status" value="1"/>
</dbReference>
<dbReference type="GO" id="GO:0046933">
    <property type="term" value="F:proton-transporting ATP synthase activity, rotational mechanism"/>
    <property type="evidence" value="ECO:0007669"/>
    <property type="project" value="TreeGrafter"/>
</dbReference>
<feature type="compositionally biased region" description="Polar residues" evidence="1">
    <location>
        <begin position="728"/>
        <end position="762"/>
    </location>
</feature>
<dbReference type="InterPro" id="IPR019727">
    <property type="entry name" value="ATP_synth_F0_fsu_mt_fun"/>
</dbReference>
<reference evidence="2 3" key="1">
    <citation type="journal article" date="2016" name="Sci. Rep.">
        <title>Peltaster fructicola genome reveals evolution from an invasive phytopathogen to an ectophytic parasite.</title>
        <authorList>
            <person name="Xu C."/>
            <person name="Chen H."/>
            <person name="Gleason M.L."/>
            <person name="Xu J.R."/>
            <person name="Liu H."/>
            <person name="Zhang R."/>
            <person name="Sun G."/>
        </authorList>
    </citation>
    <scope>NUCLEOTIDE SEQUENCE [LARGE SCALE GENOMIC DNA]</scope>
    <source>
        <strain evidence="2 3">LNHT1506</strain>
    </source>
</reference>
<organism evidence="2 3">
    <name type="scientific">Peltaster fructicola</name>
    <dbReference type="NCBI Taxonomy" id="286661"/>
    <lineage>
        <taxon>Eukaryota</taxon>
        <taxon>Fungi</taxon>
        <taxon>Dikarya</taxon>
        <taxon>Ascomycota</taxon>
        <taxon>Pezizomycotina</taxon>
        <taxon>Dothideomycetes</taxon>
        <taxon>Dothideomycetes incertae sedis</taxon>
        <taxon>Peltaster</taxon>
    </lineage>
</organism>
<name>A0A6H0XWL6_9PEZI</name>
<evidence type="ECO:0000313" key="3">
    <source>
        <dbReference type="Proteomes" id="UP000503462"/>
    </source>
</evidence>
<protein>
    <recommendedName>
        <fullName evidence="4">ATP synthase subunit f, mitochondrial</fullName>
    </recommendedName>
</protein>
<feature type="region of interest" description="Disordered" evidence="1">
    <location>
        <begin position="864"/>
        <end position="907"/>
    </location>
</feature>
<dbReference type="Pfam" id="PF10791">
    <property type="entry name" value="F1F0-ATPsyn_F"/>
    <property type="match status" value="1"/>
</dbReference>
<dbReference type="OrthoDB" id="5416983at2759"/>
<feature type="compositionally biased region" description="Basic residues" evidence="1">
    <location>
        <begin position="1345"/>
        <end position="1355"/>
    </location>
</feature>
<feature type="region of interest" description="Disordered" evidence="1">
    <location>
        <begin position="1287"/>
        <end position="1369"/>
    </location>
</feature>
<evidence type="ECO:0008006" key="4">
    <source>
        <dbReference type="Google" id="ProtNLM"/>
    </source>
</evidence>
<feature type="compositionally biased region" description="Low complexity" evidence="1">
    <location>
        <begin position="1335"/>
        <end position="1344"/>
    </location>
</feature>
<feature type="compositionally biased region" description="Polar residues" evidence="1">
    <location>
        <begin position="789"/>
        <end position="800"/>
    </location>
</feature>
<evidence type="ECO:0000256" key="1">
    <source>
        <dbReference type="SAM" id="MobiDB-lite"/>
    </source>
</evidence>
<feature type="region of interest" description="Disordered" evidence="1">
    <location>
        <begin position="140"/>
        <end position="161"/>
    </location>
</feature>
<feature type="region of interest" description="Disordered" evidence="1">
    <location>
        <begin position="345"/>
        <end position="370"/>
    </location>
</feature>
<feature type="region of interest" description="Disordered" evidence="1">
    <location>
        <begin position="491"/>
        <end position="800"/>
    </location>
</feature>
<dbReference type="EMBL" id="CP051141">
    <property type="protein sequence ID" value="QIW99075.1"/>
    <property type="molecule type" value="Genomic_DNA"/>
</dbReference>
<feature type="compositionally biased region" description="Basic and acidic residues" evidence="1">
    <location>
        <begin position="509"/>
        <end position="524"/>
    </location>
</feature>
<evidence type="ECO:0000313" key="2">
    <source>
        <dbReference type="EMBL" id="QIW99075.1"/>
    </source>
</evidence>
<feature type="region of interest" description="Disordered" evidence="1">
    <location>
        <begin position="814"/>
        <end position="851"/>
    </location>
</feature>
<feature type="compositionally biased region" description="Polar residues" evidence="1">
    <location>
        <begin position="976"/>
        <end position="1003"/>
    </location>
</feature>
<accession>A0A6H0XWL6</accession>
<keyword evidence="3" id="KW-1185">Reference proteome</keyword>
<feature type="region of interest" description="Disordered" evidence="1">
    <location>
        <begin position="262"/>
        <end position="286"/>
    </location>
</feature>
<dbReference type="PANTHER" id="PTHR28161:SF1">
    <property type="entry name" value="ATP SYNTHASE SUBUNIT F, MITOCHONDRIAL"/>
    <property type="match status" value="1"/>
</dbReference>
<proteinExistence type="predicted"/>
<feature type="compositionally biased region" description="Polar residues" evidence="1">
    <location>
        <begin position="1312"/>
        <end position="1326"/>
    </location>
</feature>
<dbReference type="Proteomes" id="UP000503462">
    <property type="component" value="Chromosome 3"/>
</dbReference>
<feature type="compositionally biased region" description="Low complexity" evidence="1">
    <location>
        <begin position="557"/>
        <end position="575"/>
    </location>
</feature>
<feature type="compositionally biased region" description="Basic and acidic residues" evidence="1">
    <location>
        <begin position="617"/>
        <end position="656"/>
    </location>
</feature>
<feature type="compositionally biased region" description="Polar residues" evidence="1">
    <location>
        <begin position="147"/>
        <end position="158"/>
    </location>
</feature>